<accession>A0ABX0M1Q6</accession>
<evidence type="ECO:0000313" key="2">
    <source>
        <dbReference type="EMBL" id="NHZ41083.1"/>
    </source>
</evidence>
<feature type="signal peptide" evidence="1">
    <location>
        <begin position="1"/>
        <end position="22"/>
    </location>
</feature>
<organism evidence="2 3">
    <name type="scientific">Massilia aquatica</name>
    <dbReference type="NCBI Taxonomy" id="2609000"/>
    <lineage>
        <taxon>Bacteria</taxon>
        <taxon>Pseudomonadati</taxon>
        <taxon>Pseudomonadota</taxon>
        <taxon>Betaproteobacteria</taxon>
        <taxon>Burkholderiales</taxon>
        <taxon>Oxalobacteraceae</taxon>
        <taxon>Telluria group</taxon>
        <taxon>Massilia</taxon>
    </lineage>
</organism>
<reference evidence="2 3" key="1">
    <citation type="submission" date="2019-09" db="EMBL/GenBank/DDBJ databases">
        <title>Taxonomy of Antarctic Massilia spp.: description of Massilia rubra sp. nov., Massilia aquatica sp. nov., Massilia mucilaginosa sp. nov., Massilia frigida sp. nov. isolated from streams, lakes and regoliths.</title>
        <authorList>
            <person name="Holochova P."/>
            <person name="Sedlacek I."/>
            <person name="Kralova S."/>
            <person name="Maslanova I."/>
            <person name="Busse H.-J."/>
            <person name="Stankova E."/>
            <person name="Vrbovska V."/>
            <person name="Kovarovic V."/>
            <person name="Bartak M."/>
            <person name="Svec P."/>
            <person name="Pantucek R."/>
        </authorList>
    </citation>
    <scope>NUCLEOTIDE SEQUENCE [LARGE SCALE GENOMIC DNA]</scope>
    <source>
        <strain evidence="2 3">CCM 8693</strain>
    </source>
</reference>
<name>A0ABX0M1Q6_9BURK</name>
<feature type="chain" id="PRO_5046206785" evidence="1">
    <location>
        <begin position="23"/>
        <end position="233"/>
    </location>
</feature>
<keyword evidence="3" id="KW-1185">Reference proteome</keyword>
<keyword evidence="1" id="KW-0732">Signal</keyword>
<gene>
    <name evidence="2" type="ORF">F1609_13090</name>
</gene>
<evidence type="ECO:0000256" key="1">
    <source>
        <dbReference type="SAM" id="SignalP"/>
    </source>
</evidence>
<comment type="caution">
    <text evidence="2">The sequence shown here is derived from an EMBL/GenBank/DDBJ whole genome shotgun (WGS) entry which is preliminary data.</text>
</comment>
<dbReference type="EMBL" id="VVIW01000006">
    <property type="protein sequence ID" value="NHZ41083.1"/>
    <property type="molecule type" value="Genomic_DNA"/>
</dbReference>
<dbReference type="RefSeq" id="WP_167076875.1">
    <property type="nucleotide sequence ID" value="NZ_VVIW01000006.1"/>
</dbReference>
<proteinExistence type="predicted"/>
<evidence type="ECO:0000313" key="3">
    <source>
        <dbReference type="Proteomes" id="UP000819052"/>
    </source>
</evidence>
<dbReference type="Proteomes" id="UP000819052">
    <property type="component" value="Unassembled WGS sequence"/>
</dbReference>
<protein>
    <submittedName>
        <fullName evidence="2">Uncharacterized protein</fullName>
    </submittedName>
</protein>
<sequence length="233" mass="25217">MPFVRHVSALLALLLTAGGVTADDAAGEWLSYRDAYRAMVVFEKYGRPKNFLQNHLQVMLKEKGVLGAGLQLSLLSKASNLSLPLDATGRAVFPLLKAAYDDNATLALTSNVSQYVFRARVSIVVRSDGVYETSDLRAACEQALVYLRHVDSSARARRCSGVRLSYQRKGADPVVKLRNGSGDVALLAVTDGATFGDDNNEGFRVVNYRFGDHADKGQLVTQSAPLAIAPLLE</sequence>